<proteinExistence type="predicted"/>
<sequence length="173" mass="19786">FVGMQPPRYSGASNIEHLNPVSMKTRVRTPETKEEARRVWIVAFWADWCESCTFMEAMLGSLSMRYAKEPGMGKRNDGLSFGKVDVVKYPELAEEFRIDTSGTSWQLPTFILFYKGAEVKRLPPFKSDGTVVKTKMDEKGVVKYFELERSVTDMSFKMTKSSVARGKQKTKEQ</sequence>
<dbReference type="PROSITE" id="PS51352">
    <property type="entry name" value="THIOREDOXIN_2"/>
    <property type="match status" value="1"/>
</dbReference>
<evidence type="ECO:0000313" key="6">
    <source>
        <dbReference type="Proteomes" id="UP001165060"/>
    </source>
</evidence>
<dbReference type="PANTHER" id="PTHR45663:SF11">
    <property type="entry name" value="GEO12009P1"/>
    <property type="match status" value="1"/>
</dbReference>
<feature type="domain" description="Thioredoxin" evidence="4">
    <location>
        <begin position="1"/>
        <end position="156"/>
    </location>
</feature>
<name>A0ABQ6N0J7_9STRA</name>
<feature type="non-terminal residue" evidence="5">
    <location>
        <position position="1"/>
    </location>
</feature>
<dbReference type="SUPFAM" id="SSF52833">
    <property type="entry name" value="Thioredoxin-like"/>
    <property type="match status" value="1"/>
</dbReference>
<keyword evidence="6" id="KW-1185">Reference proteome</keyword>
<organism evidence="5 6">
    <name type="scientific">Tetraparma gracilis</name>
    <dbReference type="NCBI Taxonomy" id="2962635"/>
    <lineage>
        <taxon>Eukaryota</taxon>
        <taxon>Sar</taxon>
        <taxon>Stramenopiles</taxon>
        <taxon>Ochrophyta</taxon>
        <taxon>Bolidophyceae</taxon>
        <taxon>Parmales</taxon>
        <taxon>Triparmaceae</taxon>
        <taxon>Tetraparma</taxon>
    </lineage>
</organism>
<comment type="caution">
    <text evidence="5">The sequence shown here is derived from an EMBL/GenBank/DDBJ whole genome shotgun (WGS) entry which is preliminary data.</text>
</comment>
<evidence type="ECO:0000256" key="2">
    <source>
        <dbReference type="ARBA" id="ARBA00022982"/>
    </source>
</evidence>
<dbReference type="InterPro" id="IPR017937">
    <property type="entry name" value="Thioredoxin_CS"/>
</dbReference>
<dbReference type="Pfam" id="PF00085">
    <property type="entry name" value="Thioredoxin"/>
    <property type="match status" value="1"/>
</dbReference>
<dbReference type="Gene3D" id="3.40.30.10">
    <property type="entry name" value="Glutaredoxin"/>
    <property type="match status" value="1"/>
</dbReference>
<dbReference type="InterPro" id="IPR013766">
    <property type="entry name" value="Thioredoxin_domain"/>
</dbReference>
<accession>A0ABQ6N0J7</accession>
<reference evidence="5 6" key="1">
    <citation type="journal article" date="2023" name="Commun. Biol.">
        <title>Genome analysis of Parmales, the sister group of diatoms, reveals the evolutionary specialization of diatoms from phago-mixotrophs to photoautotrophs.</title>
        <authorList>
            <person name="Ban H."/>
            <person name="Sato S."/>
            <person name="Yoshikawa S."/>
            <person name="Yamada K."/>
            <person name="Nakamura Y."/>
            <person name="Ichinomiya M."/>
            <person name="Sato N."/>
            <person name="Blanc-Mathieu R."/>
            <person name="Endo H."/>
            <person name="Kuwata A."/>
            <person name="Ogata H."/>
        </authorList>
    </citation>
    <scope>NUCLEOTIDE SEQUENCE [LARGE SCALE GENOMIC DNA]</scope>
</reference>
<keyword evidence="3" id="KW-1015">Disulfide bond</keyword>
<protein>
    <recommendedName>
        <fullName evidence="4">Thioredoxin domain-containing protein</fullName>
    </recommendedName>
</protein>
<dbReference type="Proteomes" id="UP001165060">
    <property type="component" value="Unassembled WGS sequence"/>
</dbReference>
<keyword evidence="1" id="KW-0813">Transport</keyword>
<keyword evidence="2" id="KW-0249">Electron transport</keyword>
<dbReference type="InterPro" id="IPR036249">
    <property type="entry name" value="Thioredoxin-like_sf"/>
</dbReference>
<evidence type="ECO:0000256" key="3">
    <source>
        <dbReference type="ARBA" id="ARBA00023157"/>
    </source>
</evidence>
<evidence type="ECO:0000313" key="5">
    <source>
        <dbReference type="EMBL" id="GMI37590.1"/>
    </source>
</evidence>
<dbReference type="PANTHER" id="PTHR45663">
    <property type="entry name" value="GEO12009P1"/>
    <property type="match status" value="1"/>
</dbReference>
<gene>
    <name evidence="5" type="ORF">TeGR_g5803</name>
</gene>
<dbReference type="PROSITE" id="PS00194">
    <property type="entry name" value="THIOREDOXIN_1"/>
    <property type="match status" value="1"/>
</dbReference>
<dbReference type="EMBL" id="BRYB01001982">
    <property type="protein sequence ID" value="GMI37590.1"/>
    <property type="molecule type" value="Genomic_DNA"/>
</dbReference>
<evidence type="ECO:0000259" key="4">
    <source>
        <dbReference type="PROSITE" id="PS51352"/>
    </source>
</evidence>
<evidence type="ECO:0000256" key="1">
    <source>
        <dbReference type="ARBA" id="ARBA00022448"/>
    </source>
</evidence>